<dbReference type="InterPro" id="IPR035907">
    <property type="entry name" value="Hppk_sf"/>
</dbReference>
<dbReference type="Gene3D" id="3.30.70.560">
    <property type="entry name" value="7,8-Dihydro-6-hydroxymethylpterin-pyrophosphokinase HPPK"/>
    <property type="match status" value="1"/>
</dbReference>
<dbReference type="PANTHER" id="PTHR43071:SF1">
    <property type="entry name" value="2-AMINO-4-HYDROXY-6-HYDROXYMETHYLDIHYDROPTERIDINE PYROPHOSPHOKINASE"/>
    <property type="match status" value="1"/>
</dbReference>
<protein>
    <recommendedName>
        <fullName evidence="4">2-amino-4-hydroxy-6-hydroxymethyldihydropteridine pyrophosphokinase</fullName>
        <ecNumber evidence="3">2.7.6.3</ecNumber>
    </recommendedName>
    <alternativeName>
        <fullName evidence="11">6-hydroxymethyl-7,8-dihydropterin pyrophosphokinase</fullName>
    </alternativeName>
    <alternativeName>
        <fullName evidence="12">7,8-dihydro-6-hydroxymethylpterin-pyrophosphokinase</fullName>
    </alternativeName>
</protein>
<evidence type="ECO:0000313" key="15">
    <source>
        <dbReference type="Proteomes" id="UP000701702"/>
    </source>
</evidence>
<name>A0ABM8WP86_9BURK</name>
<sequence>MTLAFIGIGANLGDARQALKDAIVCLAQQVGITVLARSSLYRTAPVDADGDDYYNAVVKVQTSFTAAQLLRICHHIEDQFGRERPFRNAPRTLDLDLLVFGDEQHNDEHLTVPHPRVTERAFTLVPLLELAPELVIPGVGPAVEFLVRVGGQRIDKVSTCKCMRAQAAGSAGPSDAKD</sequence>
<dbReference type="EC" id="2.7.6.3" evidence="3"/>
<gene>
    <name evidence="14" type="ORF">LMG23994_01552</name>
</gene>
<accession>A0ABM8WP86</accession>
<comment type="pathway">
    <text evidence="1">Cofactor biosynthesis; tetrahydrofolate biosynthesis; 2-amino-4-hydroxy-6-hydroxymethyl-7,8-dihydropteridine diphosphate from 7,8-dihydroneopterin triphosphate: step 4/4.</text>
</comment>
<dbReference type="EMBL" id="CAJZAF010000006">
    <property type="protein sequence ID" value="CAG9169239.1"/>
    <property type="molecule type" value="Genomic_DNA"/>
</dbReference>
<dbReference type="Proteomes" id="UP000701702">
    <property type="component" value="Unassembled WGS sequence"/>
</dbReference>
<keyword evidence="5" id="KW-0808">Transferase</keyword>
<keyword evidence="7" id="KW-0418">Kinase</keyword>
<dbReference type="InterPro" id="IPR000550">
    <property type="entry name" value="Hppk"/>
</dbReference>
<evidence type="ECO:0000256" key="3">
    <source>
        <dbReference type="ARBA" id="ARBA00013253"/>
    </source>
</evidence>
<evidence type="ECO:0000256" key="2">
    <source>
        <dbReference type="ARBA" id="ARBA00005810"/>
    </source>
</evidence>
<keyword evidence="15" id="KW-1185">Reference proteome</keyword>
<evidence type="ECO:0000256" key="8">
    <source>
        <dbReference type="ARBA" id="ARBA00022840"/>
    </source>
</evidence>
<dbReference type="SUPFAM" id="SSF55083">
    <property type="entry name" value="6-hydroxymethyl-7,8-dihydropterin pyrophosphokinase, HPPK"/>
    <property type="match status" value="1"/>
</dbReference>
<dbReference type="PANTHER" id="PTHR43071">
    <property type="entry name" value="2-AMINO-4-HYDROXY-6-HYDROXYMETHYLDIHYDROPTERIDINE PYROPHOSPHOKINASE"/>
    <property type="match status" value="1"/>
</dbReference>
<reference evidence="14 15" key="1">
    <citation type="submission" date="2021-08" db="EMBL/GenBank/DDBJ databases">
        <authorList>
            <person name="Peeters C."/>
        </authorList>
    </citation>
    <scope>NUCLEOTIDE SEQUENCE [LARGE SCALE GENOMIC DNA]</scope>
    <source>
        <strain evidence="14 15">LMG 23994</strain>
    </source>
</reference>
<evidence type="ECO:0000256" key="5">
    <source>
        <dbReference type="ARBA" id="ARBA00022679"/>
    </source>
</evidence>
<dbReference type="PROSITE" id="PS00794">
    <property type="entry name" value="HPPK"/>
    <property type="match status" value="1"/>
</dbReference>
<comment type="caution">
    <text evidence="14">The sequence shown here is derived from an EMBL/GenBank/DDBJ whole genome shotgun (WGS) entry which is preliminary data.</text>
</comment>
<evidence type="ECO:0000256" key="4">
    <source>
        <dbReference type="ARBA" id="ARBA00016218"/>
    </source>
</evidence>
<dbReference type="NCBIfam" id="TIGR01498">
    <property type="entry name" value="folK"/>
    <property type="match status" value="1"/>
</dbReference>
<comment type="function">
    <text evidence="10">Catalyzes the transfer of pyrophosphate from adenosine triphosphate (ATP) to 6-hydroxymethyl-7,8-dihydropterin, an enzymatic step in folate biosynthesis pathway.</text>
</comment>
<comment type="similarity">
    <text evidence="2">Belongs to the HPPK family.</text>
</comment>
<organism evidence="14 15">
    <name type="scientific">Cupriavidus pinatubonensis</name>
    <dbReference type="NCBI Taxonomy" id="248026"/>
    <lineage>
        <taxon>Bacteria</taxon>
        <taxon>Pseudomonadati</taxon>
        <taxon>Pseudomonadota</taxon>
        <taxon>Betaproteobacteria</taxon>
        <taxon>Burkholderiales</taxon>
        <taxon>Burkholderiaceae</taxon>
        <taxon>Cupriavidus</taxon>
    </lineage>
</organism>
<evidence type="ECO:0000256" key="6">
    <source>
        <dbReference type="ARBA" id="ARBA00022741"/>
    </source>
</evidence>
<evidence type="ECO:0000256" key="12">
    <source>
        <dbReference type="ARBA" id="ARBA00033413"/>
    </source>
</evidence>
<keyword evidence="6" id="KW-0547">Nucleotide-binding</keyword>
<keyword evidence="9" id="KW-0289">Folate biosynthesis</keyword>
<evidence type="ECO:0000256" key="7">
    <source>
        <dbReference type="ARBA" id="ARBA00022777"/>
    </source>
</evidence>
<evidence type="ECO:0000256" key="10">
    <source>
        <dbReference type="ARBA" id="ARBA00029409"/>
    </source>
</evidence>
<evidence type="ECO:0000256" key="1">
    <source>
        <dbReference type="ARBA" id="ARBA00005051"/>
    </source>
</evidence>
<evidence type="ECO:0000256" key="11">
    <source>
        <dbReference type="ARBA" id="ARBA00029766"/>
    </source>
</evidence>
<dbReference type="CDD" id="cd00483">
    <property type="entry name" value="HPPK"/>
    <property type="match status" value="1"/>
</dbReference>
<dbReference type="Pfam" id="PF01288">
    <property type="entry name" value="HPPK"/>
    <property type="match status" value="1"/>
</dbReference>
<proteinExistence type="inferred from homology"/>
<keyword evidence="8" id="KW-0067">ATP-binding</keyword>
<dbReference type="RefSeq" id="WP_224001056.1">
    <property type="nucleotide sequence ID" value="NZ_CAJZAF010000006.1"/>
</dbReference>
<evidence type="ECO:0000256" key="9">
    <source>
        <dbReference type="ARBA" id="ARBA00022909"/>
    </source>
</evidence>
<evidence type="ECO:0000313" key="14">
    <source>
        <dbReference type="EMBL" id="CAG9169239.1"/>
    </source>
</evidence>
<evidence type="ECO:0000259" key="13">
    <source>
        <dbReference type="PROSITE" id="PS00794"/>
    </source>
</evidence>
<feature type="domain" description="7,8-dihydro-6-hydroxymethylpterin-pyrophosphokinase" evidence="13">
    <location>
        <begin position="87"/>
        <end position="98"/>
    </location>
</feature>